<dbReference type="EMBL" id="JAKELO010000002">
    <property type="protein sequence ID" value="MDE4907173.1"/>
    <property type="molecule type" value="Genomic_DNA"/>
</dbReference>
<dbReference type="InterPro" id="IPR041682">
    <property type="entry name" value="AAA_14"/>
</dbReference>
<dbReference type="Proteomes" id="UP001143747">
    <property type="component" value="Unassembled WGS sequence"/>
</dbReference>
<reference evidence="3" key="1">
    <citation type="submission" date="2022-01" db="EMBL/GenBank/DDBJ databases">
        <title>Draft genome of Methanogenium marinum DSM 15558.</title>
        <authorList>
            <person name="Chen S.-C."/>
            <person name="You Y.-T."/>
        </authorList>
    </citation>
    <scope>NUCLEOTIDE SEQUENCE</scope>
    <source>
        <strain evidence="3">DSM 15558</strain>
    </source>
</reference>
<organism evidence="3 4">
    <name type="scientific">Methanogenium marinum</name>
    <dbReference type="NCBI Taxonomy" id="348610"/>
    <lineage>
        <taxon>Archaea</taxon>
        <taxon>Methanobacteriati</taxon>
        <taxon>Methanobacteriota</taxon>
        <taxon>Stenosarchaea group</taxon>
        <taxon>Methanomicrobia</taxon>
        <taxon>Methanomicrobiales</taxon>
        <taxon>Methanomicrobiaceae</taxon>
        <taxon>Methanogenium</taxon>
    </lineage>
</organism>
<feature type="domain" description="DUF4143" evidence="2">
    <location>
        <begin position="225"/>
        <end position="387"/>
    </location>
</feature>
<sequence>MKRFMYDTLLKWKDRGNRKPMIIEGIRQCGKTWILKHFGEAEFKDVAYFNFEYDDRLQNIFEGDLNASRIIKDLGILRNKSIQPGTTILILDEIQICPRAITSLKYFCENLPELHVAAAGSLLGVAIAQMGKNVSFPVGKVQMQKMYPLNFPEFLLAKDEELLYEYLNNLSRDEAVSAAFTGKLEEAYREYLITGGLPEVVSSWVHNHDIGLVETIQSEILGSYEKDFVKYASRSEFPKLTLIWNAIPAQLAKDNHKFIFSHVKKGLRARDLEDSLQWLISAGLIYKVEKIERPSIPVTTYADITFFKIYFSDVGLLRRMSKFPADVVFDTSSLTADMRGILTENFVLTELVARDFQRPFFWKSGGIAEVDYIIQEGVDVVPIEVKSAKRTRSRSFTEYRKKFRPRIAVRTSRNTIARHSDEYGEVLEIPLYLIWKMKAYF</sequence>
<dbReference type="InterPro" id="IPR025420">
    <property type="entry name" value="DUF4143"/>
</dbReference>
<accession>A0A9Q4KMH0</accession>
<dbReference type="RefSeq" id="WP_274923837.1">
    <property type="nucleotide sequence ID" value="NZ_JAKELO010000002.1"/>
</dbReference>
<dbReference type="Pfam" id="PF13635">
    <property type="entry name" value="DUF4143"/>
    <property type="match status" value="1"/>
</dbReference>
<keyword evidence="4" id="KW-1185">Reference proteome</keyword>
<comment type="caution">
    <text evidence="3">The sequence shown here is derived from an EMBL/GenBank/DDBJ whole genome shotgun (WGS) entry which is preliminary data.</text>
</comment>
<evidence type="ECO:0000313" key="3">
    <source>
        <dbReference type="EMBL" id="MDE4907173.1"/>
    </source>
</evidence>
<dbReference type="AlphaFoldDB" id="A0A9Q4KMH0"/>
<proteinExistence type="predicted"/>
<name>A0A9Q4KMH0_9EURY</name>
<evidence type="ECO:0000259" key="1">
    <source>
        <dbReference type="Pfam" id="PF13173"/>
    </source>
</evidence>
<dbReference type="PANTHER" id="PTHR33295">
    <property type="entry name" value="ATPASE"/>
    <property type="match status" value="1"/>
</dbReference>
<dbReference type="PANTHER" id="PTHR33295:SF7">
    <property type="entry name" value="ATPASE"/>
    <property type="match status" value="1"/>
</dbReference>
<feature type="domain" description="AAA" evidence="1">
    <location>
        <begin position="17"/>
        <end position="155"/>
    </location>
</feature>
<dbReference type="InterPro" id="IPR027417">
    <property type="entry name" value="P-loop_NTPase"/>
</dbReference>
<evidence type="ECO:0000259" key="2">
    <source>
        <dbReference type="Pfam" id="PF13635"/>
    </source>
</evidence>
<evidence type="ECO:0000313" key="4">
    <source>
        <dbReference type="Proteomes" id="UP001143747"/>
    </source>
</evidence>
<dbReference type="Pfam" id="PF13173">
    <property type="entry name" value="AAA_14"/>
    <property type="match status" value="1"/>
</dbReference>
<protein>
    <submittedName>
        <fullName evidence="3">AAA family ATPase</fullName>
    </submittedName>
</protein>
<dbReference type="SUPFAM" id="SSF52540">
    <property type="entry name" value="P-loop containing nucleoside triphosphate hydrolases"/>
    <property type="match status" value="1"/>
</dbReference>
<gene>
    <name evidence="3" type="ORF">L0665_00835</name>
</gene>